<reference evidence="2 3" key="1">
    <citation type="journal article" date="2012" name="BMC Genomics">
        <title>Comparative genomic analysis of human infective Trypanosoma cruzi lineages with the bat-restricted subspecies T. cruzi marinkellei.</title>
        <authorList>
            <person name="Franzen O."/>
            <person name="Talavera-Lopez C."/>
            <person name="Ochaya S."/>
            <person name="Butler C.E."/>
            <person name="Messenger L.A."/>
            <person name="Lewis M.D."/>
            <person name="Llewellyn M.S."/>
            <person name="Marinkelle C.J."/>
            <person name="Tyler K.M."/>
            <person name="Miles M.A."/>
            <person name="Andersson B."/>
        </authorList>
    </citation>
    <scope>NUCLEOTIDE SEQUENCE [LARGE SCALE GENOMIC DNA]</scope>
    <source>
        <strain evidence="2 3">B7</strain>
    </source>
</reference>
<proteinExistence type="predicted"/>
<keyword evidence="1" id="KW-1133">Transmembrane helix</keyword>
<keyword evidence="3" id="KW-1185">Reference proteome</keyword>
<dbReference type="EMBL" id="AHKC01009757">
    <property type="protein sequence ID" value="EKF32570.1"/>
    <property type="molecule type" value="Genomic_DNA"/>
</dbReference>
<comment type="caution">
    <text evidence="2">The sequence shown here is derived from an EMBL/GenBank/DDBJ whole genome shotgun (WGS) entry which is preliminary data.</text>
</comment>
<dbReference type="Proteomes" id="UP000007350">
    <property type="component" value="Unassembled WGS sequence"/>
</dbReference>
<evidence type="ECO:0000313" key="3">
    <source>
        <dbReference type="Proteomes" id="UP000007350"/>
    </source>
</evidence>
<evidence type="ECO:0000313" key="2">
    <source>
        <dbReference type="EMBL" id="EKF32570.1"/>
    </source>
</evidence>
<keyword evidence="1" id="KW-0472">Membrane</keyword>
<gene>
    <name evidence="2" type="ORF">MOQ_003574</name>
</gene>
<sequence>MRGISADMTWKYWRLFFFFLLVYFFCLIGQILQLCFLYQYICIHILEVMASSMLTRVKLSLADIPVRRLIVCLGCGDYQKNEARGALGNRVAKQILGTCAPAPSDIHNPDVNRLHARDSHGKARQNHCYHRGERFFRGVAVNGPVRSRGSIRSPQVWDSEPVVDYMGVWCDRLLLGEHNNPSRCALLEPRAPFVMVGESLERVLLANRNFQGADILFVFASSCFPFGALRLVSFNDALLNIPRGGPSAYQHNSIGTVLNRLALSSGEASAIVMGVGDTHGLLVSLTAEERAMCDTRIVPLASFATALWTVNPAKATEYLQSNPKDNMRLWRTMQSSMLSTRDAAVLRAYESGRTLDARMSQRQTIYLAETLLSRLFPDVTDG</sequence>
<keyword evidence="1" id="KW-0812">Transmembrane</keyword>
<accession>K2MZV6</accession>
<evidence type="ECO:0000256" key="1">
    <source>
        <dbReference type="SAM" id="Phobius"/>
    </source>
</evidence>
<dbReference type="OrthoDB" id="239449at2759"/>
<organism evidence="2 3">
    <name type="scientific">Trypanosoma cruzi marinkellei</name>
    <dbReference type="NCBI Taxonomy" id="85056"/>
    <lineage>
        <taxon>Eukaryota</taxon>
        <taxon>Discoba</taxon>
        <taxon>Euglenozoa</taxon>
        <taxon>Kinetoplastea</taxon>
        <taxon>Metakinetoplastina</taxon>
        <taxon>Trypanosomatida</taxon>
        <taxon>Trypanosomatidae</taxon>
        <taxon>Trypanosoma</taxon>
        <taxon>Schizotrypanum</taxon>
    </lineage>
</organism>
<dbReference type="AlphaFoldDB" id="K2MZV6"/>
<protein>
    <submittedName>
        <fullName evidence="2">Uncharacterized protein</fullName>
    </submittedName>
</protein>
<feature type="transmembrane region" description="Helical" evidence="1">
    <location>
        <begin position="12"/>
        <end position="32"/>
    </location>
</feature>
<name>K2MZV6_TRYCR</name>